<dbReference type="PROSITE" id="PS50059">
    <property type="entry name" value="FKBP_PPIASE"/>
    <property type="match status" value="1"/>
</dbReference>
<evidence type="ECO:0000256" key="4">
    <source>
        <dbReference type="RuleBase" id="RU003915"/>
    </source>
</evidence>
<organism evidence="6 7">
    <name type="scientific">Kaistella yananensis</name>
    <dbReference type="NCBI Taxonomy" id="2989820"/>
    <lineage>
        <taxon>Bacteria</taxon>
        <taxon>Pseudomonadati</taxon>
        <taxon>Bacteroidota</taxon>
        <taxon>Flavobacteriia</taxon>
        <taxon>Flavobacteriales</taxon>
        <taxon>Weeksellaceae</taxon>
        <taxon>Chryseobacterium group</taxon>
        <taxon>Kaistella</taxon>
    </lineage>
</organism>
<protein>
    <recommendedName>
        <fullName evidence="4">Peptidyl-prolyl cis-trans isomerase</fullName>
        <ecNumber evidence="4">5.2.1.8</ecNumber>
    </recommendedName>
</protein>
<dbReference type="InterPro" id="IPR001179">
    <property type="entry name" value="PPIase_FKBP_dom"/>
</dbReference>
<keyword evidence="3 4" id="KW-0413">Isomerase</keyword>
<dbReference type="Proteomes" id="UP001209107">
    <property type="component" value="Unassembled WGS sequence"/>
</dbReference>
<feature type="domain" description="PPIase FKBP-type" evidence="5">
    <location>
        <begin position="84"/>
        <end position="169"/>
    </location>
</feature>
<keyword evidence="2 3" id="KW-0697">Rotamase</keyword>
<dbReference type="RefSeq" id="WP_265144427.1">
    <property type="nucleotide sequence ID" value="NZ_JAPCHZ010000004.1"/>
</dbReference>
<dbReference type="EMBL" id="JAPCHZ010000004">
    <property type="protein sequence ID" value="MCW4452284.1"/>
    <property type="molecule type" value="Genomic_DNA"/>
</dbReference>
<dbReference type="PROSITE" id="PS51257">
    <property type="entry name" value="PROKAR_LIPOPROTEIN"/>
    <property type="match status" value="1"/>
</dbReference>
<proteinExistence type="inferred from homology"/>
<evidence type="ECO:0000313" key="7">
    <source>
        <dbReference type="Proteomes" id="UP001209107"/>
    </source>
</evidence>
<dbReference type="SUPFAM" id="SSF54534">
    <property type="entry name" value="FKBP-like"/>
    <property type="match status" value="1"/>
</dbReference>
<gene>
    <name evidence="6" type="ORF">OK344_08685</name>
</gene>
<evidence type="ECO:0000256" key="3">
    <source>
        <dbReference type="PROSITE-ProRule" id="PRU00277"/>
    </source>
</evidence>
<dbReference type="Pfam" id="PF00254">
    <property type="entry name" value="FKBP_C"/>
    <property type="match status" value="1"/>
</dbReference>
<reference evidence="6 7" key="1">
    <citation type="submission" date="2022-10" db="EMBL/GenBank/DDBJ databases">
        <title>Kaistella sp. BT-6-1-3.</title>
        <authorList>
            <person name="Ai J."/>
            <person name="Deng Z."/>
        </authorList>
    </citation>
    <scope>NUCLEOTIDE SEQUENCE [LARGE SCALE GENOMIC DNA]</scope>
    <source>
        <strain evidence="6 7">BT6-1-3</strain>
    </source>
</reference>
<name>A0ABT3JND2_9FLAO</name>
<evidence type="ECO:0000259" key="5">
    <source>
        <dbReference type="PROSITE" id="PS50059"/>
    </source>
</evidence>
<comment type="similarity">
    <text evidence="4">Belongs to the FKBP-type PPIase family.</text>
</comment>
<comment type="catalytic activity">
    <reaction evidence="1 3 4">
        <text>[protein]-peptidylproline (omega=180) = [protein]-peptidylproline (omega=0)</text>
        <dbReference type="Rhea" id="RHEA:16237"/>
        <dbReference type="Rhea" id="RHEA-COMP:10747"/>
        <dbReference type="Rhea" id="RHEA-COMP:10748"/>
        <dbReference type="ChEBI" id="CHEBI:83833"/>
        <dbReference type="ChEBI" id="CHEBI:83834"/>
        <dbReference type="EC" id="5.2.1.8"/>
    </reaction>
</comment>
<comment type="caution">
    <text evidence="6">The sequence shown here is derived from an EMBL/GenBank/DDBJ whole genome shotgun (WGS) entry which is preliminary data.</text>
</comment>
<evidence type="ECO:0000313" key="6">
    <source>
        <dbReference type="EMBL" id="MCW4452284.1"/>
    </source>
</evidence>
<evidence type="ECO:0000256" key="2">
    <source>
        <dbReference type="ARBA" id="ARBA00023110"/>
    </source>
</evidence>
<dbReference type="InterPro" id="IPR046357">
    <property type="entry name" value="PPIase_dom_sf"/>
</dbReference>
<evidence type="ECO:0000256" key="1">
    <source>
        <dbReference type="ARBA" id="ARBA00000971"/>
    </source>
</evidence>
<accession>A0ABT3JND2</accession>
<keyword evidence="7" id="KW-1185">Reference proteome</keyword>
<dbReference type="Gene3D" id="3.10.50.40">
    <property type="match status" value="1"/>
</dbReference>
<sequence>MQKLIIISSLLLIGCAQNQQVHPPVGGILSEKDLNTSKNRAKNLNQMERTQIQDWINNQAEKFYPMSLNYWVNIENLQQNQKKPDGETISYEYEIYDFVKVKLYDKPKRNVNVQFGRFEDLKAVEDALRYLDKNQEATLLVPSILAFGTYGDNDKIPNDMPLIIKIKVL</sequence>
<dbReference type="EC" id="5.2.1.8" evidence="4"/>